<dbReference type="KEGG" id="fbe:FF125_17460"/>
<evidence type="ECO:0000256" key="1">
    <source>
        <dbReference type="ARBA" id="ARBA00004236"/>
    </source>
</evidence>
<keyword evidence="3" id="KW-0472">Membrane</keyword>
<dbReference type="Proteomes" id="UP000306229">
    <property type="component" value="Chromosome"/>
</dbReference>
<dbReference type="SUPFAM" id="SSF50956">
    <property type="entry name" value="Thermostable phytase (3-phytase)"/>
    <property type="match status" value="1"/>
</dbReference>
<evidence type="ECO:0000256" key="3">
    <source>
        <dbReference type="ARBA" id="ARBA00023136"/>
    </source>
</evidence>
<proteinExistence type="predicted"/>
<dbReference type="OrthoDB" id="1432223at2"/>
<reference evidence="4 5" key="1">
    <citation type="submission" date="2019-05" db="EMBL/GenBank/DDBJ databases">
        <title>Algicella ahnfeltiae gen. nov., sp. nov., a novel marine bacterium of the family Flavobacteriaceae isolated from a red alga.</title>
        <authorList>
            <person name="Nedashkovskaya O.I."/>
            <person name="Kukhlevskiy A.D."/>
            <person name="Kim S.-G."/>
            <person name="Zhukova N.V."/>
            <person name="Mikhailov V.V."/>
        </authorList>
    </citation>
    <scope>NUCLEOTIDE SEQUENCE [LARGE SCALE GENOMIC DNA]</scope>
    <source>
        <strain evidence="4 5">10Alg115</strain>
    </source>
</reference>
<dbReference type="InterPro" id="IPR009722">
    <property type="entry name" value="YjiK/CarP"/>
</dbReference>
<evidence type="ECO:0000313" key="5">
    <source>
        <dbReference type="Proteomes" id="UP000306229"/>
    </source>
</evidence>
<dbReference type="GO" id="GO:0005886">
    <property type="term" value="C:plasma membrane"/>
    <property type="evidence" value="ECO:0007669"/>
    <property type="project" value="UniProtKB-SubCell"/>
</dbReference>
<name>A0A5B7TYB8_9FLAO</name>
<evidence type="ECO:0000313" key="4">
    <source>
        <dbReference type="EMBL" id="QCX40146.1"/>
    </source>
</evidence>
<evidence type="ECO:0000256" key="2">
    <source>
        <dbReference type="ARBA" id="ARBA00022475"/>
    </source>
</evidence>
<keyword evidence="5" id="KW-1185">Reference proteome</keyword>
<dbReference type="Pfam" id="PF06977">
    <property type="entry name" value="SdiA-regulated"/>
    <property type="match status" value="1"/>
</dbReference>
<comment type="subcellular location">
    <subcellularLocation>
        <location evidence="1">Cell membrane</location>
    </subcellularLocation>
</comment>
<keyword evidence="2" id="KW-1003">Cell membrane</keyword>
<gene>
    <name evidence="4" type="ORF">FF125_17460</name>
</gene>
<dbReference type="RefSeq" id="WP_138950980.1">
    <property type="nucleotide sequence ID" value="NZ_CP040749.1"/>
</dbReference>
<sequence length="179" mass="19992">MSLTGEVLDTLAFVGNDLEGVSTYTEGKLLLAEEVKKEVVELNITDGTTITHAIEYENTTPNSGMEGVTYNSKDKTTYILNEKDPGKLIHLAEDFSIIDEYHLLFAQDYSGIFYDASIDALWIVSDQSKTVNQCNLKGEVIKSYSIDFVKSEGVVIANDKIYIVSDSEEKLYVFDKPDH</sequence>
<organism evidence="4 5">
    <name type="scientific">Aureibaculum algae</name>
    <dbReference type="NCBI Taxonomy" id="2584122"/>
    <lineage>
        <taxon>Bacteria</taxon>
        <taxon>Pseudomonadati</taxon>
        <taxon>Bacteroidota</taxon>
        <taxon>Flavobacteriia</taxon>
        <taxon>Flavobacteriales</taxon>
        <taxon>Flavobacteriaceae</taxon>
        <taxon>Aureibaculum</taxon>
    </lineage>
</organism>
<protein>
    <submittedName>
        <fullName evidence="4">Uncharacterized protein</fullName>
    </submittedName>
</protein>
<accession>A0A5B7TYB8</accession>
<dbReference type="AlphaFoldDB" id="A0A5B7TYB8"/>
<dbReference type="EMBL" id="CP040749">
    <property type="protein sequence ID" value="QCX40146.1"/>
    <property type="molecule type" value="Genomic_DNA"/>
</dbReference>